<dbReference type="GO" id="GO:0009307">
    <property type="term" value="P:DNA restriction-modification system"/>
    <property type="evidence" value="ECO:0007669"/>
    <property type="project" value="UniProtKB-KW"/>
</dbReference>
<evidence type="ECO:0000256" key="3">
    <source>
        <dbReference type="ARBA" id="ARBA00023125"/>
    </source>
</evidence>
<feature type="coiled-coil region" evidence="4">
    <location>
        <begin position="180"/>
        <end position="207"/>
    </location>
</feature>
<keyword evidence="6" id="KW-0378">Hydrolase</keyword>
<dbReference type="Gene3D" id="3.90.220.20">
    <property type="entry name" value="DNA methylase specificity domains"/>
    <property type="match status" value="2"/>
</dbReference>
<dbReference type="PANTHER" id="PTHR30408:SF12">
    <property type="entry name" value="TYPE I RESTRICTION ENZYME MJAVIII SPECIFICITY SUBUNIT"/>
    <property type="match status" value="1"/>
</dbReference>
<keyword evidence="2" id="KW-0680">Restriction system</keyword>
<dbReference type="InterPro" id="IPR052021">
    <property type="entry name" value="Type-I_RS_S_subunit"/>
</dbReference>
<protein>
    <submittedName>
        <fullName evidence="6">Restriction endonuclease subunit S</fullName>
    </submittedName>
</protein>
<evidence type="ECO:0000256" key="1">
    <source>
        <dbReference type="ARBA" id="ARBA00010923"/>
    </source>
</evidence>
<dbReference type="GO" id="GO:0004519">
    <property type="term" value="F:endonuclease activity"/>
    <property type="evidence" value="ECO:0007669"/>
    <property type="project" value="UniProtKB-KW"/>
</dbReference>
<dbReference type="GO" id="GO:0003677">
    <property type="term" value="F:DNA binding"/>
    <property type="evidence" value="ECO:0007669"/>
    <property type="project" value="UniProtKB-KW"/>
</dbReference>
<evidence type="ECO:0000313" key="8">
    <source>
        <dbReference type="Proteomes" id="UP000217473"/>
    </source>
</evidence>
<evidence type="ECO:0000259" key="5">
    <source>
        <dbReference type="Pfam" id="PF01420"/>
    </source>
</evidence>
<gene>
    <name evidence="6" type="ORF">B5C07_11065</name>
    <name evidence="7" type="ORF">CDL68_12805</name>
</gene>
<evidence type="ECO:0000256" key="4">
    <source>
        <dbReference type="SAM" id="Coils"/>
    </source>
</evidence>
<reference evidence="6 8" key="1">
    <citation type="journal article" date="2017" name="PLoS ONE">
        <title>Development of a real-time PCR for detection of Staphylococcus pseudintermedius using a novel automated comparison of whole-genome sequences.</title>
        <authorList>
            <person name="Verstappen K.M."/>
            <person name="Huijbregts L."/>
            <person name="Spaninks M."/>
            <person name="Wagenaar J.A."/>
            <person name="Fluit A.C."/>
            <person name="Duim B."/>
        </authorList>
    </citation>
    <scope>NUCLEOTIDE SEQUENCE [LARGE SCALE GENOMIC DNA]</scope>
    <source>
        <strain evidence="6 8">15S02591-1</strain>
    </source>
</reference>
<dbReference type="EMBL" id="MWUR01000017">
    <property type="protein sequence ID" value="PCF48249.1"/>
    <property type="molecule type" value="Genomic_DNA"/>
</dbReference>
<keyword evidence="4" id="KW-0175">Coiled coil</keyword>
<dbReference type="AlphaFoldDB" id="A0AAX0QRQ6"/>
<dbReference type="Pfam" id="PF01420">
    <property type="entry name" value="Methylase_S"/>
    <property type="match status" value="2"/>
</dbReference>
<dbReference type="InterPro" id="IPR044946">
    <property type="entry name" value="Restrct_endonuc_typeI_TRD_sf"/>
</dbReference>
<evidence type="ECO:0000313" key="6">
    <source>
        <dbReference type="EMBL" id="PCF48249.1"/>
    </source>
</evidence>
<accession>A0AAX0QRQ6</accession>
<dbReference type="RefSeq" id="WP_096598313.1">
    <property type="nucleotide sequence ID" value="NZ_LR134263.1"/>
</dbReference>
<dbReference type="PANTHER" id="PTHR30408">
    <property type="entry name" value="TYPE-1 RESTRICTION ENZYME ECOKI SPECIFICITY PROTEIN"/>
    <property type="match status" value="1"/>
</dbReference>
<dbReference type="InterPro" id="IPR000055">
    <property type="entry name" value="Restrct_endonuc_typeI_TRD"/>
</dbReference>
<organism evidence="6 8">
    <name type="scientific">Staphylococcus delphini</name>
    <dbReference type="NCBI Taxonomy" id="53344"/>
    <lineage>
        <taxon>Bacteria</taxon>
        <taxon>Bacillati</taxon>
        <taxon>Bacillota</taxon>
        <taxon>Bacilli</taxon>
        <taxon>Bacillales</taxon>
        <taxon>Staphylococcaceae</taxon>
        <taxon>Staphylococcus</taxon>
        <taxon>Staphylococcus intermedius group</taxon>
    </lineage>
</organism>
<keyword evidence="6" id="KW-0540">Nuclease</keyword>
<reference evidence="7 9" key="2">
    <citation type="submission" date="2017-06" db="EMBL/GenBank/DDBJ databases">
        <title>Identification of a new gene, sdsY, involved in staphylococcal internalization in non-professional phagocytic cells (NPPCs).</title>
        <authorList>
            <person name="Maali Y."/>
            <person name="Martins-Simoes P."/>
            <person name="Trouillet-Assant S."/>
            <person name="Laurent F."/>
            <person name="Diot A."/>
            <person name="Verhoeven P."/>
            <person name="Bouvard D."/>
            <person name="Vandenesch F."/>
            <person name="Bes M."/>
        </authorList>
    </citation>
    <scope>NUCLEOTIDE SEQUENCE [LARGE SCALE GENOMIC DNA]</scope>
    <source>
        <strain evidence="7 9">Heidy</strain>
    </source>
</reference>
<feature type="domain" description="Type I restriction modification DNA specificity" evidence="5">
    <location>
        <begin position="225"/>
        <end position="388"/>
    </location>
</feature>
<comment type="similarity">
    <text evidence="1">Belongs to the type-I restriction system S methylase family.</text>
</comment>
<dbReference type="Proteomes" id="UP000217473">
    <property type="component" value="Unassembled WGS sequence"/>
</dbReference>
<evidence type="ECO:0000313" key="9">
    <source>
        <dbReference type="Proteomes" id="UP000266198"/>
    </source>
</evidence>
<keyword evidence="3" id="KW-0238">DNA-binding</keyword>
<dbReference type="Proteomes" id="UP000266198">
    <property type="component" value="Unassembled WGS sequence"/>
</dbReference>
<feature type="domain" description="Type I restriction modification DNA specificity" evidence="5">
    <location>
        <begin position="18"/>
        <end position="195"/>
    </location>
</feature>
<evidence type="ECO:0000256" key="2">
    <source>
        <dbReference type="ARBA" id="ARBA00022747"/>
    </source>
</evidence>
<dbReference type="Gene3D" id="1.10.287.1120">
    <property type="entry name" value="Bipartite methylase S protein"/>
    <property type="match status" value="1"/>
</dbReference>
<name>A0AAX0QRQ6_9STAP</name>
<keyword evidence="6" id="KW-0255">Endonuclease</keyword>
<dbReference type="CDD" id="cd17494">
    <property type="entry name" value="RMtype1_S_Sma198ORF994P-TRD2-CR2_like"/>
    <property type="match status" value="1"/>
</dbReference>
<sequence length="400" mass="46307">MTDLKRNVPELRFPEFESEWEEKKLGELCTFSNGINAKKEQYGHGRKFINVLDILNKNYITYNEIIGKVAVSKEVEHRNKVEYGDLLFLRSSETREEVGTSNVYLDNTFALYGGFVIRGKKVANYDPMFIKNLLNTSKIRNMISASSGGSTRYNVNQEILKKLKLKFTGINEQQKIGEFFSKLDRQIELEEEKLALLVEQKKGYMQKIFSQELRFKDDNGEEYPEWEEHKLGEVYKVTMGQSPKSINYTDDHSYPVLVQGNADLYKGNIYPRIYTKETTKLVKDGDILLTVRAPVGEVGIAQFEACIGRGVCSIEGDKFIYYHLEYFNLQSKWQKLSQGSTFESISGSEVRNVEVSIPSASEREKISRYFTKIDQLIKRHSQKIDLLKQRKKGFLQKMFV</sequence>
<evidence type="ECO:0000313" key="7">
    <source>
        <dbReference type="EMBL" id="RIZ48580.1"/>
    </source>
</evidence>
<comment type="caution">
    <text evidence="6">The sequence shown here is derived from an EMBL/GenBank/DDBJ whole genome shotgun (WGS) entry which is preliminary data.</text>
</comment>
<dbReference type="EMBL" id="NIPK01000049">
    <property type="protein sequence ID" value="RIZ48580.1"/>
    <property type="molecule type" value="Genomic_DNA"/>
</dbReference>
<proteinExistence type="inferred from homology"/>
<dbReference type="SUPFAM" id="SSF116734">
    <property type="entry name" value="DNA methylase specificity domain"/>
    <property type="match status" value="2"/>
</dbReference>
<keyword evidence="9" id="KW-1185">Reference proteome</keyword>